<dbReference type="SUPFAM" id="SSF51905">
    <property type="entry name" value="FAD/NAD(P)-binding domain"/>
    <property type="match status" value="1"/>
</dbReference>
<dbReference type="GO" id="GO:0071949">
    <property type="term" value="F:FAD binding"/>
    <property type="evidence" value="ECO:0007669"/>
    <property type="project" value="InterPro"/>
</dbReference>
<dbReference type="GO" id="GO:0016705">
    <property type="term" value="F:oxidoreductase activity, acting on paired donors, with incorporation or reduction of molecular oxygen"/>
    <property type="evidence" value="ECO:0007669"/>
    <property type="project" value="InterPro"/>
</dbReference>
<evidence type="ECO:0000256" key="6">
    <source>
        <dbReference type="ARBA" id="ARBA00023002"/>
    </source>
</evidence>
<reference evidence="10 11" key="1">
    <citation type="journal article" date="2014" name="Int. J. Syst. Evol. Microbiol.">
        <title>Solimonas terrae sp. nov., isolated from soil.</title>
        <authorList>
            <person name="Kim S.J."/>
            <person name="Moon J.Y."/>
            <person name="Weon H.Y."/>
            <person name="Ahn J.H."/>
            <person name="Chen W.M."/>
            <person name="Kwon S.W."/>
        </authorList>
    </citation>
    <scope>NUCLEOTIDE SEQUENCE [LARGE SCALE GENOMIC DNA]</scope>
    <source>
        <strain evidence="10 11">KIS83-12</strain>
    </source>
</reference>
<evidence type="ECO:0000256" key="2">
    <source>
        <dbReference type="ARBA" id="ARBA00004749"/>
    </source>
</evidence>
<keyword evidence="5" id="KW-0274">FAD</keyword>
<accession>A0A6M2BQN8</accession>
<evidence type="ECO:0000256" key="3">
    <source>
        <dbReference type="ARBA" id="ARBA00005349"/>
    </source>
</evidence>
<dbReference type="InterPro" id="IPR010971">
    <property type="entry name" value="UbiH/COQ6"/>
</dbReference>
<dbReference type="FunFam" id="3.50.50.60:FF:000021">
    <property type="entry name" value="Ubiquinone biosynthesis monooxygenase COQ6"/>
    <property type="match status" value="1"/>
</dbReference>
<dbReference type="RefSeq" id="WP_166254303.1">
    <property type="nucleotide sequence ID" value="NZ_JAAMOW010000003.1"/>
</dbReference>
<dbReference type="PROSITE" id="PS01304">
    <property type="entry name" value="UBIH"/>
    <property type="match status" value="1"/>
</dbReference>
<dbReference type="PANTHER" id="PTHR43876">
    <property type="entry name" value="UBIQUINONE BIOSYNTHESIS MONOOXYGENASE COQ6, MITOCHONDRIAL"/>
    <property type="match status" value="1"/>
</dbReference>
<comment type="cofactor">
    <cofactor evidence="1">
        <name>FAD</name>
        <dbReference type="ChEBI" id="CHEBI:57692"/>
    </cofactor>
</comment>
<evidence type="ECO:0000256" key="8">
    <source>
        <dbReference type="ARBA" id="ARBA00065734"/>
    </source>
</evidence>
<dbReference type="AlphaFoldDB" id="A0A6M2BQN8"/>
<dbReference type="UniPathway" id="UPA00232"/>
<dbReference type="EMBL" id="JAAMOW010000003">
    <property type="protein sequence ID" value="NGY04610.1"/>
    <property type="molecule type" value="Genomic_DNA"/>
</dbReference>
<dbReference type="Proteomes" id="UP000472676">
    <property type="component" value="Unassembled WGS sequence"/>
</dbReference>
<dbReference type="Gene3D" id="3.50.50.60">
    <property type="entry name" value="FAD/NAD(P)-binding domain"/>
    <property type="match status" value="2"/>
</dbReference>
<dbReference type="GO" id="GO:0004497">
    <property type="term" value="F:monooxygenase activity"/>
    <property type="evidence" value="ECO:0007669"/>
    <property type="project" value="UniProtKB-KW"/>
</dbReference>
<organism evidence="10 11">
    <name type="scientific">Solimonas terrae</name>
    <dbReference type="NCBI Taxonomy" id="1396819"/>
    <lineage>
        <taxon>Bacteria</taxon>
        <taxon>Pseudomonadati</taxon>
        <taxon>Pseudomonadota</taxon>
        <taxon>Gammaproteobacteria</taxon>
        <taxon>Nevskiales</taxon>
        <taxon>Nevskiaceae</taxon>
        <taxon>Solimonas</taxon>
    </lineage>
</organism>
<sequence length="391" mass="41472">MTVDCDVAIVGGGPVGAAVAVGLAQRGLAVQLLDRGQGPTPRVLADGDDYDLRVYALAPSCIAFLDRLGAWSRIAATRSSPYQGMRVWENDPQSPLCFDARDVRAATLGHIVESGLLASALWAQLPVSGLRTGVQVVRIDAGEHDATLHTDDGGSLRTRLAVIAEGRDSRLRTQLGIESLGGQYEQTAVVCHIRSEQAHGGIAWQRFLPTGPLALLPLADGRASIVWSSGEAAALLALDDADFCRALGDASQHVLGRITACSRRVQFALTLQHADRYVGNGVALVGDAAHVVHPLAGQGVNLGFADAEALTDVVAEARAAGRNFASLRVLKRYERARRADVIDMLAVTDGLYRAFRMPLPGLAALRSRGLAVVNAAAPLRRELVRRAIGLR</sequence>
<protein>
    <submittedName>
        <fullName evidence="10">UbiH/UbiF/VisC/COQ6 family ubiquinone biosynthesis hydroxylase</fullName>
    </submittedName>
</protein>
<dbReference type="Pfam" id="PF01494">
    <property type="entry name" value="FAD_binding_3"/>
    <property type="match status" value="1"/>
</dbReference>
<keyword evidence="6" id="KW-0560">Oxidoreductase</keyword>
<keyword evidence="10" id="KW-0830">Ubiquinone</keyword>
<evidence type="ECO:0000256" key="1">
    <source>
        <dbReference type="ARBA" id="ARBA00001974"/>
    </source>
</evidence>
<feature type="domain" description="FAD-binding" evidence="9">
    <location>
        <begin position="4"/>
        <end position="341"/>
    </location>
</feature>
<comment type="caution">
    <text evidence="10">The sequence shown here is derived from an EMBL/GenBank/DDBJ whole genome shotgun (WGS) entry which is preliminary data.</text>
</comment>
<dbReference type="InterPro" id="IPR002938">
    <property type="entry name" value="FAD-bd"/>
</dbReference>
<evidence type="ECO:0000256" key="5">
    <source>
        <dbReference type="ARBA" id="ARBA00022827"/>
    </source>
</evidence>
<dbReference type="InterPro" id="IPR051205">
    <property type="entry name" value="UbiH/COQ6_monooxygenase"/>
</dbReference>
<evidence type="ECO:0000313" key="11">
    <source>
        <dbReference type="Proteomes" id="UP000472676"/>
    </source>
</evidence>
<evidence type="ECO:0000256" key="4">
    <source>
        <dbReference type="ARBA" id="ARBA00022630"/>
    </source>
</evidence>
<proteinExistence type="inferred from homology"/>
<dbReference type="InterPro" id="IPR018168">
    <property type="entry name" value="Ubi_Hdrlase_CS"/>
</dbReference>
<dbReference type="NCBIfam" id="TIGR01988">
    <property type="entry name" value="Ubi-OHases"/>
    <property type="match status" value="1"/>
</dbReference>
<gene>
    <name evidence="10" type="ORF">G7Y85_07535</name>
</gene>
<comment type="pathway">
    <text evidence="2">Cofactor biosynthesis; ubiquinone biosynthesis.</text>
</comment>
<comment type="subunit">
    <text evidence="8">Component of the Ubi complex metabolon, which regroups five ubiquinone biosynthesis proteins (UbiE, UbiF, UbiG, UbiH and UbiI) and two accessory factors (UbiK and the lipid-binding protein UbiJ).</text>
</comment>
<name>A0A6M2BQN8_9GAMM</name>
<keyword evidence="11" id="KW-1185">Reference proteome</keyword>
<dbReference type="PRINTS" id="PR00420">
    <property type="entry name" value="RNGMNOXGNASE"/>
</dbReference>
<dbReference type="GO" id="GO:0006744">
    <property type="term" value="P:ubiquinone biosynthetic process"/>
    <property type="evidence" value="ECO:0007669"/>
    <property type="project" value="UniProtKB-UniPathway"/>
</dbReference>
<evidence type="ECO:0000313" key="10">
    <source>
        <dbReference type="EMBL" id="NGY04610.1"/>
    </source>
</evidence>
<dbReference type="InterPro" id="IPR036188">
    <property type="entry name" value="FAD/NAD-bd_sf"/>
</dbReference>
<comment type="similarity">
    <text evidence="3">Belongs to the UbiH/COQ6 family.</text>
</comment>
<dbReference type="PANTHER" id="PTHR43876:SF7">
    <property type="entry name" value="UBIQUINONE BIOSYNTHESIS MONOOXYGENASE COQ6, MITOCHONDRIAL"/>
    <property type="match status" value="1"/>
</dbReference>
<keyword evidence="4" id="KW-0285">Flavoprotein</keyword>
<dbReference type="GO" id="GO:0110142">
    <property type="term" value="C:ubiquinone biosynthesis complex"/>
    <property type="evidence" value="ECO:0007669"/>
    <property type="project" value="UniProtKB-ARBA"/>
</dbReference>
<evidence type="ECO:0000259" key="9">
    <source>
        <dbReference type="Pfam" id="PF01494"/>
    </source>
</evidence>
<keyword evidence="7" id="KW-0503">Monooxygenase</keyword>
<evidence type="ECO:0000256" key="7">
    <source>
        <dbReference type="ARBA" id="ARBA00023033"/>
    </source>
</evidence>